<feature type="domain" description="ABC transmembrane type-1" evidence="12">
    <location>
        <begin position="101"/>
        <end position="293"/>
    </location>
</feature>
<reference evidence="13" key="1">
    <citation type="submission" date="2020-04" db="EMBL/GenBank/DDBJ databases">
        <title>A desert anoxygenic phototrophic bacterium fixes CO2 using RubisCO under aerobic conditions.</title>
        <authorList>
            <person name="Tang K."/>
        </authorList>
    </citation>
    <scope>NUCLEOTIDE SEQUENCE [LARGE SCALE GENOMIC DNA]</scope>
    <source>
        <strain evidence="13">MIMtkB3</strain>
    </source>
</reference>
<sequence length="308" mass="33565">MSSIATSAPVTGSASKSTGKKVGVSHVWLHIGLLFFTFIACYPILWVLALAFSGQQSVQIATLPAEAGFLDRLRAVTPWPQSFSLQNFTDVLTEQPFLQWLFNSAVVAGLTTIVGVFLACTAAYAFSRFRFPGRQSGMMAFLVSQMFPGTLMMIPLYIIVVSWLGLGNSYFGLVLVYAVTAIPFCVWMLKGYFDTIPIEIEESAIMDGASRSTIFFRIILPLAKPAVAVTALFSFMTGWNEFILASVFMTEEARYTAPVGLRFFVGGFSAQWGYFAAGSIIVSLPVVILFLYLQKYLVSGLTAGGVKG</sequence>
<dbReference type="PROSITE" id="PS50928">
    <property type="entry name" value="ABC_TM1"/>
    <property type="match status" value="1"/>
</dbReference>
<evidence type="ECO:0000256" key="11">
    <source>
        <dbReference type="RuleBase" id="RU363032"/>
    </source>
</evidence>
<dbReference type="PANTHER" id="PTHR32243">
    <property type="entry name" value="MALTOSE TRANSPORT SYSTEM PERMEASE-RELATED"/>
    <property type="match status" value="1"/>
</dbReference>
<feature type="transmembrane region" description="Helical" evidence="11">
    <location>
        <begin position="138"/>
        <end position="164"/>
    </location>
</feature>
<evidence type="ECO:0000256" key="1">
    <source>
        <dbReference type="ARBA" id="ARBA00002264"/>
    </source>
</evidence>
<keyword evidence="7 11" id="KW-0812">Transmembrane</keyword>
<comment type="subcellular location">
    <subcellularLocation>
        <location evidence="2 11">Cell membrane</location>
        <topology evidence="2 11">Multi-pass membrane protein</topology>
    </subcellularLocation>
</comment>
<protein>
    <recommendedName>
        <fullName evidence="10">Maltose/maltodextrin transport system permease protein MalG</fullName>
    </recommendedName>
</protein>
<feature type="transmembrane region" description="Helical" evidence="11">
    <location>
        <begin position="170"/>
        <end position="193"/>
    </location>
</feature>
<comment type="similarity">
    <text evidence="3">Belongs to the binding-protein-dependent transport system permease family. MalFG subfamily.</text>
</comment>
<evidence type="ECO:0000256" key="9">
    <source>
        <dbReference type="ARBA" id="ARBA00023136"/>
    </source>
</evidence>
<feature type="transmembrane region" description="Helical" evidence="11">
    <location>
        <begin position="272"/>
        <end position="293"/>
    </location>
</feature>
<dbReference type="Pfam" id="PF00528">
    <property type="entry name" value="BPD_transp_1"/>
    <property type="match status" value="1"/>
</dbReference>
<feature type="transmembrane region" description="Helical" evidence="11">
    <location>
        <begin position="214"/>
        <end position="236"/>
    </location>
</feature>
<evidence type="ECO:0000259" key="12">
    <source>
        <dbReference type="PROSITE" id="PS50928"/>
    </source>
</evidence>
<evidence type="ECO:0000256" key="5">
    <source>
        <dbReference type="ARBA" id="ARBA00022475"/>
    </source>
</evidence>
<evidence type="ECO:0000256" key="8">
    <source>
        <dbReference type="ARBA" id="ARBA00022989"/>
    </source>
</evidence>
<dbReference type="InterPro" id="IPR050901">
    <property type="entry name" value="BP-dep_ABC_trans_perm"/>
</dbReference>
<organism evidence="13 14">
    <name type="scientific">Aerophototrophica crusticola</name>
    <dbReference type="NCBI Taxonomy" id="1709002"/>
    <lineage>
        <taxon>Bacteria</taxon>
        <taxon>Pseudomonadati</taxon>
        <taxon>Pseudomonadota</taxon>
        <taxon>Alphaproteobacteria</taxon>
        <taxon>Rhodospirillales</taxon>
        <taxon>Rhodospirillaceae</taxon>
        <taxon>Aerophototrophica</taxon>
    </lineage>
</organism>
<feature type="transmembrane region" description="Helical" evidence="11">
    <location>
        <begin position="100"/>
        <end position="126"/>
    </location>
</feature>
<proteinExistence type="inferred from homology"/>
<dbReference type="InterPro" id="IPR000515">
    <property type="entry name" value="MetI-like"/>
</dbReference>
<evidence type="ECO:0000256" key="7">
    <source>
        <dbReference type="ARBA" id="ARBA00022692"/>
    </source>
</evidence>
<keyword evidence="14" id="KW-1185">Reference proteome</keyword>
<dbReference type="KEGG" id="acru:HHL28_01860"/>
<accession>A0A858R493</accession>
<dbReference type="CDD" id="cd06261">
    <property type="entry name" value="TM_PBP2"/>
    <property type="match status" value="1"/>
</dbReference>
<evidence type="ECO:0000256" key="10">
    <source>
        <dbReference type="ARBA" id="ARBA00041109"/>
    </source>
</evidence>
<evidence type="ECO:0000313" key="13">
    <source>
        <dbReference type="EMBL" id="QJE72013.1"/>
    </source>
</evidence>
<dbReference type="Proteomes" id="UP000501891">
    <property type="component" value="Chromosome"/>
</dbReference>
<name>A0A858R493_9PROT</name>
<evidence type="ECO:0000313" key="14">
    <source>
        <dbReference type="Proteomes" id="UP000501891"/>
    </source>
</evidence>
<evidence type="ECO:0000256" key="6">
    <source>
        <dbReference type="ARBA" id="ARBA00022597"/>
    </source>
</evidence>
<dbReference type="InterPro" id="IPR035906">
    <property type="entry name" value="MetI-like_sf"/>
</dbReference>
<evidence type="ECO:0000256" key="2">
    <source>
        <dbReference type="ARBA" id="ARBA00004651"/>
    </source>
</evidence>
<dbReference type="Gene3D" id="1.10.3720.10">
    <property type="entry name" value="MetI-like"/>
    <property type="match status" value="1"/>
</dbReference>
<keyword evidence="8 11" id="KW-1133">Transmembrane helix</keyword>
<gene>
    <name evidence="13" type="ORF">HHL28_01860</name>
</gene>
<keyword evidence="4 11" id="KW-0813">Transport</keyword>
<dbReference type="GO" id="GO:0042956">
    <property type="term" value="P:maltodextrin transmembrane transport"/>
    <property type="evidence" value="ECO:0007669"/>
    <property type="project" value="TreeGrafter"/>
</dbReference>
<keyword evidence="9 11" id="KW-0472">Membrane</keyword>
<evidence type="ECO:0000256" key="3">
    <source>
        <dbReference type="ARBA" id="ARBA00009047"/>
    </source>
</evidence>
<comment type="function">
    <text evidence="1">Part of the ABC transporter complex MalEFGK involved in maltose/maltodextrin import. Probably responsible for the translocation of the substrate across the membrane.</text>
</comment>
<feature type="transmembrane region" description="Helical" evidence="11">
    <location>
        <begin position="27"/>
        <end position="49"/>
    </location>
</feature>
<dbReference type="AlphaFoldDB" id="A0A858R493"/>
<dbReference type="GO" id="GO:0005886">
    <property type="term" value="C:plasma membrane"/>
    <property type="evidence" value="ECO:0007669"/>
    <property type="project" value="UniProtKB-SubCell"/>
</dbReference>
<keyword evidence="6" id="KW-0762">Sugar transport</keyword>
<dbReference type="GO" id="GO:0015423">
    <property type="term" value="F:ABC-type maltose transporter activity"/>
    <property type="evidence" value="ECO:0007669"/>
    <property type="project" value="TreeGrafter"/>
</dbReference>
<dbReference type="PANTHER" id="PTHR32243:SF50">
    <property type="entry name" value="MALTOSE_MALTODEXTRIN TRANSPORT SYSTEM PERMEASE PROTEIN MALG"/>
    <property type="match status" value="1"/>
</dbReference>
<dbReference type="SUPFAM" id="SSF161098">
    <property type="entry name" value="MetI-like"/>
    <property type="match status" value="1"/>
</dbReference>
<keyword evidence="5" id="KW-1003">Cell membrane</keyword>
<evidence type="ECO:0000256" key="4">
    <source>
        <dbReference type="ARBA" id="ARBA00022448"/>
    </source>
</evidence>
<dbReference type="EMBL" id="CP051775">
    <property type="protein sequence ID" value="QJE72013.1"/>
    <property type="molecule type" value="Genomic_DNA"/>
</dbReference>